<protein>
    <submittedName>
        <fullName evidence="1">Uncharacterized protein</fullName>
    </submittedName>
</protein>
<sequence length="110" mass="12019">MTADQRLDQLEPLVAQTLAVADRHTAQLKQIYGAVNQLLEAGKIQSDDVQFVLREMSELTYKVGAVEQNQSIANTRIGDVENAVSLVGIQVANLDTKLDRILGLLSGNKE</sequence>
<dbReference type="OrthoDB" id="883916at2"/>
<dbReference type="Proteomes" id="UP000245999">
    <property type="component" value="Chromosome"/>
</dbReference>
<evidence type="ECO:0000313" key="1">
    <source>
        <dbReference type="EMBL" id="AWM34622.1"/>
    </source>
</evidence>
<dbReference type="EMBL" id="CP029145">
    <property type="protein sequence ID" value="AWM34622.1"/>
    <property type="molecule type" value="Genomic_DNA"/>
</dbReference>
<reference evidence="2" key="1">
    <citation type="submission" date="2018-04" db="EMBL/GenBank/DDBJ databases">
        <title>Complete genome of Antarctic heterotrophic bacterium Hymenobacter nivis.</title>
        <authorList>
            <person name="Terashima M."/>
        </authorList>
    </citation>
    <scope>NUCLEOTIDE SEQUENCE [LARGE SCALE GENOMIC DNA]</scope>
    <source>
        <strain evidence="2">NBRC 111535</strain>
    </source>
</reference>
<organism evidence="1 2">
    <name type="scientific">Hymenobacter nivis</name>
    <dbReference type="NCBI Taxonomy" id="1850093"/>
    <lineage>
        <taxon>Bacteria</taxon>
        <taxon>Pseudomonadati</taxon>
        <taxon>Bacteroidota</taxon>
        <taxon>Cytophagia</taxon>
        <taxon>Cytophagales</taxon>
        <taxon>Hymenobacteraceae</taxon>
        <taxon>Hymenobacter</taxon>
    </lineage>
</organism>
<accession>A0A2Z3GR87</accession>
<dbReference type="RefSeq" id="WP_109657655.1">
    <property type="nucleotide sequence ID" value="NZ_CP029145.1"/>
</dbReference>
<evidence type="ECO:0000313" key="2">
    <source>
        <dbReference type="Proteomes" id="UP000245999"/>
    </source>
</evidence>
<proteinExistence type="predicted"/>
<name>A0A2Z3GR87_9BACT</name>
<keyword evidence="2" id="KW-1185">Reference proteome</keyword>
<dbReference type="KEGG" id="hnv:DDQ68_18660"/>
<gene>
    <name evidence="1" type="ORF">DDQ68_18660</name>
</gene>
<dbReference type="AlphaFoldDB" id="A0A2Z3GR87"/>